<proteinExistence type="predicted"/>
<dbReference type="Proteomes" id="UP000321891">
    <property type="component" value="Unassembled WGS sequence"/>
</dbReference>
<organism evidence="1 3">
    <name type="scientific">Acetobacter cibinongensis</name>
    <dbReference type="NCBI Taxonomy" id="146475"/>
    <lineage>
        <taxon>Bacteria</taxon>
        <taxon>Pseudomonadati</taxon>
        <taxon>Pseudomonadota</taxon>
        <taxon>Alphaproteobacteria</taxon>
        <taxon>Acetobacterales</taxon>
        <taxon>Acetobacteraceae</taxon>
        <taxon>Acetobacter</taxon>
    </lineage>
</organism>
<accession>A0A6N3SK17</accession>
<dbReference type="Proteomes" id="UP000032671">
    <property type="component" value="Unassembled WGS sequence"/>
</dbReference>
<dbReference type="EMBL" id="BAMV01000008">
    <property type="protein sequence ID" value="GAN60015.1"/>
    <property type="molecule type" value="Genomic_DNA"/>
</dbReference>
<dbReference type="EMBL" id="BJVU01000001">
    <property type="protein sequence ID" value="GEL57635.1"/>
    <property type="molecule type" value="Genomic_DNA"/>
</dbReference>
<evidence type="ECO:0000313" key="1">
    <source>
        <dbReference type="EMBL" id="GAN60015.1"/>
    </source>
</evidence>
<sequence length="63" mass="7052">MGLRLPLRRQFMLYQPCRLSLLHQLRAITLPAAIITAVTEAEAGLRSRNPEQGAQAPCFSLYV</sequence>
<protein>
    <submittedName>
        <fullName evidence="1">Uncharacterized protein</fullName>
    </submittedName>
</protein>
<gene>
    <name evidence="1" type="ORF">Abci_008_148</name>
    <name evidence="2" type="ORF">ACI01nite_02370</name>
</gene>
<reference evidence="2 4" key="2">
    <citation type="submission" date="2019-07" db="EMBL/GenBank/DDBJ databases">
        <title>Whole genome shotgun sequence of Acetobacter cibinongensis NBRC 16605.</title>
        <authorList>
            <person name="Hosoyama A."/>
            <person name="Uohara A."/>
            <person name="Ohji S."/>
            <person name="Ichikawa N."/>
        </authorList>
    </citation>
    <scope>NUCLEOTIDE SEQUENCE [LARGE SCALE GENOMIC DNA]</scope>
    <source>
        <strain evidence="2 4">NBRC 16605</strain>
    </source>
</reference>
<reference evidence="1 3" key="1">
    <citation type="submission" date="2012-11" db="EMBL/GenBank/DDBJ databases">
        <title>Whole genome sequence of Acetobacter cibinongensis 4H-1.</title>
        <authorList>
            <person name="Azuma Y."/>
            <person name="Higashiura N."/>
            <person name="Hirakawa H."/>
            <person name="Matsushita K."/>
        </authorList>
    </citation>
    <scope>NUCLEOTIDE SEQUENCE [LARGE SCALE GENOMIC DNA]</scope>
    <source>
        <strain evidence="1 3">4H-1</strain>
    </source>
</reference>
<accession>A0A0D6N2R2</accession>
<name>A0A0D6N2R2_9PROT</name>
<keyword evidence="4" id="KW-1185">Reference proteome</keyword>
<evidence type="ECO:0000313" key="4">
    <source>
        <dbReference type="Proteomes" id="UP000321891"/>
    </source>
</evidence>
<comment type="caution">
    <text evidence="1">The sequence shown here is derived from an EMBL/GenBank/DDBJ whole genome shotgun (WGS) entry which is preliminary data.</text>
</comment>
<evidence type="ECO:0000313" key="2">
    <source>
        <dbReference type="EMBL" id="GEL57635.1"/>
    </source>
</evidence>
<dbReference type="AlphaFoldDB" id="A0A0D6N2R2"/>
<evidence type="ECO:0000313" key="3">
    <source>
        <dbReference type="Proteomes" id="UP000032671"/>
    </source>
</evidence>